<gene>
    <name evidence="1" type="ORF">CI088_12715</name>
</gene>
<dbReference type="AlphaFoldDB" id="A0A2W3Z1W6"/>
<protein>
    <submittedName>
        <fullName evidence="1">Uncharacterized protein</fullName>
    </submittedName>
</protein>
<dbReference type="EMBL" id="PIEU01000108">
    <property type="protein sequence ID" value="PZL71320.1"/>
    <property type="molecule type" value="Genomic_DNA"/>
</dbReference>
<reference evidence="1 2" key="1">
    <citation type="submission" date="2017-11" db="EMBL/GenBank/DDBJ databases">
        <title>Draft genome sequence of Enterococcus plantarum TRW2 strain isolated from lettuce.</title>
        <authorList>
            <person name="Kim E.B."/>
            <person name="Marco M.L."/>
            <person name="Williams T.R."/>
            <person name="You I.H."/>
        </authorList>
    </citation>
    <scope>NUCLEOTIDE SEQUENCE [LARGE SCALE GENOMIC DNA]</scope>
    <source>
        <strain evidence="1 2">TRW2</strain>
    </source>
</reference>
<comment type="caution">
    <text evidence="1">The sequence shown here is derived from an EMBL/GenBank/DDBJ whole genome shotgun (WGS) entry which is preliminary data.</text>
</comment>
<keyword evidence="2" id="KW-1185">Reference proteome</keyword>
<dbReference type="InterPro" id="IPR029058">
    <property type="entry name" value="AB_hydrolase_fold"/>
</dbReference>
<evidence type="ECO:0000313" key="1">
    <source>
        <dbReference type="EMBL" id="PZL71320.1"/>
    </source>
</evidence>
<name>A0A2W3Z1W6_9ENTE</name>
<dbReference type="Proteomes" id="UP000249828">
    <property type="component" value="Unassembled WGS sequence"/>
</dbReference>
<dbReference type="SUPFAM" id="SSF53474">
    <property type="entry name" value="alpha/beta-Hydrolases"/>
    <property type="match status" value="1"/>
</dbReference>
<sequence length="397" mass="44216">MSNKIKDETFSKLSFDSYEDSLLKVGSVIRTVDGKFVVINSIDKESGLQAVAVVNQADYDKIQNGGQPDNIIFVSRGSSELKDWTTNFNQLGTNLSVDKIKENSSKIQYVRFIAENASNTIKNPIISHSLTGWSKGSASDNHQFIEYEKWVNKVVNNRKPADYSFTGHSLGGALAQFMGVMNNKNATTFAAARCYRILPKKYRDLVDQGYYNNRIRDYRHELDPVGFVPIGKTIGKRFLVLSNSAKFPVVGHMNKSFSGIFNSDGSIKIFYDPSTLNASGRDFINLSESLLKTLRQLQNFEEREGMAIMNLMKSIQNGLNGGCYSELSDSDVTEVIQSVFPFCKGNTPSTYNTDVSLELKANIKKASQNIRKIGIAMQNSATKAVDEDRAEANSFKL</sequence>
<dbReference type="GO" id="GO:0006629">
    <property type="term" value="P:lipid metabolic process"/>
    <property type="evidence" value="ECO:0007669"/>
    <property type="project" value="InterPro"/>
</dbReference>
<dbReference type="Pfam" id="PF26363">
    <property type="entry name" value="Phospholipase-like"/>
    <property type="match status" value="1"/>
</dbReference>
<proteinExistence type="predicted"/>
<organism evidence="1 2">
    <name type="scientific">Enterococcus plantarum</name>
    <dbReference type="NCBI Taxonomy" id="1077675"/>
    <lineage>
        <taxon>Bacteria</taxon>
        <taxon>Bacillati</taxon>
        <taxon>Bacillota</taxon>
        <taxon>Bacilli</taxon>
        <taxon>Lactobacillales</taxon>
        <taxon>Enterococcaceae</taxon>
        <taxon>Enterococcus</taxon>
    </lineage>
</organism>
<evidence type="ECO:0000313" key="2">
    <source>
        <dbReference type="Proteomes" id="UP000249828"/>
    </source>
</evidence>
<accession>A0A2W3Z1W6</accession>
<dbReference type="RefSeq" id="WP_111248437.1">
    <property type="nucleotide sequence ID" value="NZ_PIEU01000108.1"/>
</dbReference>
<dbReference type="Gene3D" id="3.40.50.1820">
    <property type="entry name" value="alpha/beta hydrolase"/>
    <property type="match status" value="1"/>
</dbReference>